<reference evidence="5 6" key="1">
    <citation type="submission" date="2016-08" db="EMBL/GenBank/DDBJ databases">
        <title>Hymenobacter coccineus sp. nov., Hymenobacter lapidarius sp. nov. and Hymenobacter glacialis sp. nov., isolated from Antarctic soil.</title>
        <authorList>
            <person name="Sedlacek I."/>
            <person name="Kralova S."/>
            <person name="Kyrova K."/>
            <person name="Maslanova I."/>
            <person name="Stankova E."/>
            <person name="Vrbovska V."/>
            <person name="Nemec M."/>
            <person name="Bartak M."/>
            <person name="Svec P."/>
            <person name="Busse H.-J."/>
            <person name="Pantucek R."/>
        </authorList>
    </citation>
    <scope>NUCLEOTIDE SEQUENCE [LARGE SCALE GENOMIC DNA]</scope>
    <source>
        <strain evidence="5 6">CCM 8649</strain>
    </source>
</reference>
<dbReference type="SUPFAM" id="SSF54593">
    <property type="entry name" value="Glyoxalase/Bleomycin resistance protein/Dihydroxybiphenyl dioxygenase"/>
    <property type="match status" value="1"/>
</dbReference>
<comment type="caution">
    <text evidence="5">The sequence shown here is derived from an EMBL/GenBank/DDBJ whole genome shotgun (WGS) entry which is preliminary data.</text>
</comment>
<dbReference type="Proteomes" id="UP000177506">
    <property type="component" value="Unassembled WGS sequence"/>
</dbReference>
<proteinExistence type="inferred from homology"/>
<accession>A0A1G1TGW6</accession>
<feature type="domain" description="VOC" evidence="4">
    <location>
        <begin position="1"/>
        <end position="116"/>
    </location>
</feature>
<dbReference type="Gene3D" id="3.10.180.10">
    <property type="entry name" value="2,3-Dihydroxybiphenyl 1,2-Dioxygenase, domain 1"/>
    <property type="match status" value="1"/>
</dbReference>
<dbReference type="PROSITE" id="PS51819">
    <property type="entry name" value="VOC"/>
    <property type="match status" value="1"/>
</dbReference>
<dbReference type="InterPro" id="IPR000335">
    <property type="entry name" value="Bleomycin-R"/>
</dbReference>
<evidence type="ECO:0000256" key="3">
    <source>
        <dbReference type="ARBA" id="ARBA00023251"/>
    </source>
</evidence>
<evidence type="ECO:0000313" key="6">
    <source>
        <dbReference type="Proteomes" id="UP000177506"/>
    </source>
</evidence>
<sequence length="121" mass="13423">MVTPVFRILDYAQAVAFYVEWLGFRIDWADRPAGAPAYLQVARADVVLHLSGHPSDGALGSLARAEVQGLLAFHHQLLRQPHAFVAPVLARAEWNERVLEMTVTDPFGNRVVFCEPAGLYP</sequence>
<dbReference type="EMBL" id="MDZA01000209">
    <property type="protein sequence ID" value="OGX90053.1"/>
    <property type="molecule type" value="Genomic_DNA"/>
</dbReference>
<dbReference type="OrthoDB" id="9803104at2"/>
<dbReference type="RefSeq" id="WP_070743947.1">
    <property type="nucleotide sequence ID" value="NZ_MDZA01000209.1"/>
</dbReference>
<protein>
    <recommendedName>
        <fullName evidence="2">Bleomycin resistance protein</fullName>
    </recommendedName>
</protein>
<organism evidence="5 6">
    <name type="scientific">Hymenobacter coccineus</name>
    <dbReference type="NCBI Taxonomy" id="1908235"/>
    <lineage>
        <taxon>Bacteria</taxon>
        <taxon>Pseudomonadati</taxon>
        <taxon>Bacteroidota</taxon>
        <taxon>Cytophagia</taxon>
        <taxon>Cytophagales</taxon>
        <taxon>Hymenobacteraceae</taxon>
        <taxon>Hymenobacter</taxon>
    </lineage>
</organism>
<keyword evidence="6" id="KW-1185">Reference proteome</keyword>
<name>A0A1G1TGW6_9BACT</name>
<dbReference type="InterPro" id="IPR029068">
    <property type="entry name" value="Glyas_Bleomycin-R_OHBP_Dase"/>
</dbReference>
<dbReference type="InterPro" id="IPR037523">
    <property type="entry name" value="VOC_core"/>
</dbReference>
<dbReference type="GO" id="GO:0046677">
    <property type="term" value="P:response to antibiotic"/>
    <property type="evidence" value="ECO:0007669"/>
    <property type="project" value="UniProtKB-KW"/>
</dbReference>
<evidence type="ECO:0000313" key="5">
    <source>
        <dbReference type="EMBL" id="OGX90053.1"/>
    </source>
</evidence>
<evidence type="ECO:0000256" key="1">
    <source>
        <dbReference type="ARBA" id="ARBA00011051"/>
    </source>
</evidence>
<evidence type="ECO:0000259" key="4">
    <source>
        <dbReference type="PROSITE" id="PS51819"/>
    </source>
</evidence>
<comment type="similarity">
    <text evidence="1">Belongs to the bleomycin resistance protein family.</text>
</comment>
<dbReference type="Pfam" id="PF19581">
    <property type="entry name" value="Glyoxalase_7"/>
    <property type="match status" value="1"/>
</dbReference>
<evidence type="ECO:0000256" key="2">
    <source>
        <dbReference type="ARBA" id="ARBA00021572"/>
    </source>
</evidence>
<dbReference type="AlphaFoldDB" id="A0A1G1TGW6"/>
<keyword evidence="3" id="KW-0046">Antibiotic resistance</keyword>
<gene>
    <name evidence="5" type="ORF">BEN49_24100</name>
</gene>